<feature type="transmembrane region" description="Helical" evidence="7">
    <location>
        <begin position="122"/>
        <end position="139"/>
    </location>
</feature>
<proteinExistence type="predicted"/>
<sequence>MSLLDTRALCTVDHRILGILVTATKNSQDRYDYNVTAVVMLTELCKLFAATLLYLRDHSFQSLLTEIGKNRKVLFLYFVPALLYCFYNNLAFVNLAAFDPTTYNLLLQFRVLFRKQLTRKQWLSLLLLTAGCIVKHLGLPSKSPHAAGGEVAGIFSSLFSGHMLLLLLQVFCSCFAGVYNEFLLKDTGVNIDIMIHNVFMYIDSIVCNAAVLLVRGEAWSAFSRASVATLVNPLVIAIIVNGAICGIVTSVFLKSLNSILKTFASALDLSVMAVLCWIIFKIPVDAYTVMAIAIVSIAIYCYSQQPVVNKPKEMPRSRDDEDLQRGLMNGGKQRSAAVSAEKSTVLNV</sequence>
<organism evidence="8 9">
    <name type="scientific">Rhipicephalus microplus</name>
    <name type="common">Cattle tick</name>
    <name type="synonym">Boophilus microplus</name>
    <dbReference type="NCBI Taxonomy" id="6941"/>
    <lineage>
        <taxon>Eukaryota</taxon>
        <taxon>Metazoa</taxon>
        <taxon>Ecdysozoa</taxon>
        <taxon>Arthropoda</taxon>
        <taxon>Chelicerata</taxon>
        <taxon>Arachnida</taxon>
        <taxon>Acari</taxon>
        <taxon>Parasitiformes</taxon>
        <taxon>Ixodida</taxon>
        <taxon>Ixodoidea</taxon>
        <taxon>Ixodidae</taxon>
        <taxon>Rhipicephalinae</taxon>
        <taxon>Rhipicephalus</taxon>
        <taxon>Boophilus</taxon>
    </lineage>
</organism>
<feature type="transmembrane region" description="Helical" evidence="7">
    <location>
        <begin position="286"/>
        <end position="303"/>
    </location>
</feature>
<feature type="transmembrane region" description="Helical" evidence="7">
    <location>
        <begin position="260"/>
        <end position="280"/>
    </location>
</feature>
<dbReference type="PANTHER" id="PTHR10231">
    <property type="entry name" value="NUCLEOTIDE-SUGAR TRANSMEMBRANE TRANSPORTER"/>
    <property type="match status" value="1"/>
</dbReference>
<evidence type="ECO:0000256" key="5">
    <source>
        <dbReference type="ARBA" id="ARBA00023136"/>
    </source>
</evidence>
<reference evidence="8" key="2">
    <citation type="submission" date="2021-09" db="EMBL/GenBank/DDBJ databases">
        <authorList>
            <person name="Jia N."/>
            <person name="Wang J."/>
            <person name="Shi W."/>
            <person name="Du L."/>
            <person name="Sun Y."/>
            <person name="Zhan W."/>
            <person name="Jiang J."/>
            <person name="Wang Q."/>
            <person name="Zhang B."/>
            <person name="Ji P."/>
            <person name="Sakyi L.B."/>
            <person name="Cui X."/>
            <person name="Yuan T."/>
            <person name="Jiang B."/>
            <person name="Yang W."/>
            <person name="Lam T.T.-Y."/>
            <person name="Chang Q."/>
            <person name="Ding S."/>
            <person name="Wang X."/>
            <person name="Zhu J."/>
            <person name="Ruan X."/>
            <person name="Zhao L."/>
            <person name="Wei J."/>
            <person name="Que T."/>
            <person name="Du C."/>
            <person name="Cheng J."/>
            <person name="Dai P."/>
            <person name="Han X."/>
            <person name="Huang E."/>
            <person name="Gao Y."/>
            <person name="Liu J."/>
            <person name="Shao H."/>
            <person name="Ye R."/>
            <person name="Li L."/>
            <person name="Wei W."/>
            <person name="Wang X."/>
            <person name="Wang C."/>
            <person name="Huo Q."/>
            <person name="Li W."/>
            <person name="Guo W."/>
            <person name="Chen H."/>
            <person name="Chen S."/>
            <person name="Zhou L."/>
            <person name="Zhou L."/>
            <person name="Ni X."/>
            <person name="Tian J."/>
            <person name="Zhou Y."/>
            <person name="Sheng Y."/>
            <person name="Liu T."/>
            <person name="Pan Y."/>
            <person name="Xia L."/>
            <person name="Li J."/>
            <person name="Zhao F."/>
            <person name="Cao W."/>
        </authorList>
    </citation>
    <scope>NUCLEOTIDE SEQUENCE</scope>
    <source>
        <strain evidence="8">Rmic-2018</strain>
        <tissue evidence="8">Larvae</tissue>
    </source>
</reference>
<dbReference type="AlphaFoldDB" id="A0A9J6EDW8"/>
<comment type="subcellular location">
    <subcellularLocation>
        <location evidence="1">Membrane</location>
        <topology evidence="1">Multi-pass membrane protein</topology>
    </subcellularLocation>
</comment>
<feature type="transmembrane region" description="Helical" evidence="7">
    <location>
        <begin position="159"/>
        <end position="179"/>
    </location>
</feature>
<protein>
    <recommendedName>
        <fullName evidence="10">Udp-galactose transporter</fullName>
    </recommendedName>
</protein>
<evidence type="ECO:0000256" key="2">
    <source>
        <dbReference type="ARBA" id="ARBA00022597"/>
    </source>
</evidence>
<accession>A0A9J6EDW8</accession>
<feature type="transmembrane region" description="Helical" evidence="7">
    <location>
        <begin position="234"/>
        <end position="253"/>
    </location>
</feature>
<dbReference type="EMBL" id="JABSTU010000005">
    <property type="protein sequence ID" value="KAH8032285.1"/>
    <property type="molecule type" value="Genomic_DNA"/>
</dbReference>
<name>A0A9J6EDW8_RHIMP</name>
<comment type="caution">
    <text evidence="8">The sequence shown here is derived from an EMBL/GenBank/DDBJ whole genome shotgun (WGS) entry which is preliminary data.</text>
</comment>
<evidence type="ECO:0000256" key="7">
    <source>
        <dbReference type="SAM" id="Phobius"/>
    </source>
</evidence>
<evidence type="ECO:0008006" key="10">
    <source>
        <dbReference type="Google" id="ProtNLM"/>
    </source>
</evidence>
<gene>
    <name evidence="8" type="ORF">HPB51_024062</name>
</gene>
<dbReference type="Proteomes" id="UP000821866">
    <property type="component" value="Chromosome 3"/>
</dbReference>
<dbReference type="VEuPathDB" id="VectorBase:LOC119165227"/>
<keyword evidence="4 7" id="KW-1133">Transmembrane helix</keyword>
<feature type="transmembrane region" description="Helical" evidence="7">
    <location>
        <begin position="191"/>
        <end position="214"/>
    </location>
</feature>
<keyword evidence="2" id="KW-0762">Sugar transport</keyword>
<dbReference type="GO" id="GO:0015165">
    <property type="term" value="F:pyrimidine nucleotide-sugar transmembrane transporter activity"/>
    <property type="evidence" value="ECO:0007669"/>
    <property type="project" value="InterPro"/>
</dbReference>
<evidence type="ECO:0000256" key="3">
    <source>
        <dbReference type="ARBA" id="ARBA00022692"/>
    </source>
</evidence>
<feature type="region of interest" description="Disordered" evidence="6">
    <location>
        <begin position="310"/>
        <end position="348"/>
    </location>
</feature>
<evidence type="ECO:0000313" key="8">
    <source>
        <dbReference type="EMBL" id="KAH8032285.1"/>
    </source>
</evidence>
<dbReference type="GO" id="GO:0000139">
    <property type="term" value="C:Golgi membrane"/>
    <property type="evidence" value="ECO:0007669"/>
    <property type="project" value="InterPro"/>
</dbReference>
<evidence type="ECO:0000313" key="9">
    <source>
        <dbReference type="Proteomes" id="UP000821866"/>
    </source>
</evidence>
<evidence type="ECO:0000256" key="6">
    <source>
        <dbReference type="SAM" id="MobiDB-lite"/>
    </source>
</evidence>
<keyword evidence="3 7" id="KW-0812">Transmembrane</keyword>
<evidence type="ECO:0000256" key="1">
    <source>
        <dbReference type="ARBA" id="ARBA00004141"/>
    </source>
</evidence>
<keyword evidence="9" id="KW-1185">Reference proteome</keyword>
<feature type="compositionally biased region" description="Basic and acidic residues" evidence="6">
    <location>
        <begin position="310"/>
        <end position="319"/>
    </location>
</feature>
<dbReference type="InterPro" id="IPR007271">
    <property type="entry name" value="Nuc_sug_transpt"/>
</dbReference>
<keyword evidence="2" id="KW-0813">Transport</keyword>
<reference evidence="8" key="1">
    <citation type="journal article" date="2020" name="Cell">
        <title>Large-Scale Comparative Analyses of Tick Genomes Elucidate Their Genetic Diversity and Vector Capacities.</title>
        <authorList>
            <consortium name="Tick Genome and Microbiome Consortium (TIGMIC)"/>
            <person name="Jia N."/>
            <person name="Wang J."/>
            <person name="Shi W."/>
            <person name="Du L."/>
            <person name="Sun Y."/>
            <person name="Zhan W."/>
            <person name="Jiang J.F."/>
            <person name="Wang Q."/>
            <person name="Zhang B."/>
            <person name="Ji P."/>
            <person name="Bell-Sakyi L."/>
            <person name="Cui X.M."/>
            <person name="Yuan T.T."/>
            <person name="Jiang B.G."/>
            <person name="Yang W.F."/>
            <person name="Lam T.T."/>
            <person name="Chang Q.C."/>
            <person name="Ding S.J."/>
            <person name="Wang X.J."/>
            <person name="Zhu J.G."/>
            <person name="Ruan X.D."/>
            <person name="Zhao L."/>
            <person name="Wei J.T."/>
            <person name="Ye R.Z."/>
            <person name="Que T.C."/>
            <person name="Du C.H."/>
            <person name="Zhou Y.H."/>
            <person name="Cheng J.X."/>
            <person name="Dai P.F."/>
            <person name="Guo W.B."/>
            <person name="Han X.H."/>
            <person name="Huang E.J."/>
            <person name="Li L.F."/>
            <person name="Wei W."/>
            <person name="Gao Y.C."/>
            <person name="Liu J.Z."/>
            <person name="Shao H.Z."/>
            <person name="Wang X."/>
            <person name="Wang C.C."/>
            <person name="Yang T.C."/>
            <person name="Huo Q.B."/>
            <person name="Li W."/>
            <person name="Chen H.Y."/>
            <person name="Chen S.E."/>
            <person name="Zhou L.G."/>
            <person name="Ni X.B."/>
            <person name="Tian J.H."/>
            <person name="Sheng Y."/>
            <person name="Liu T."/>
            <person name="Pan Y.S."/>
            <person name="Xia L.Y."/>
            <person name="Li J."/>
            <person name="Zhao F."/>
            <person name="Cao W.C."/>
        </authorList>
    </citation>
    <scope>NUCLEOTIDE SEQUENCE</scope>
    <source>
        <strain evidence="8">Rmic-2018</strain>
    </source>
</reference>
<dbReference type="Pfam" id="PF04142">
    <property type="entry name" value="Nuc_sug_transp"/>
    <property type="match status" value="1"/>
</dbReference>
<feature type="transmembrane region" description="Helical" evidence="7">
    <location>
        <begin position="75"/>
        <end position="98"/>
    </location>
</feature>
<feature type="transmembrane region" description="Helical" evidence="7">
    <location>
        <begin position="35"/>
        <end position="55"/>
    </location>
</feature>
<keyword evidence="5 7" id="KW-0472">Membrane</keyword>
<evidence type="ECO:0000256" key="4">
    <source>
        <dbReference type="ARBA" id="ARBA00022989"/>
    </source>
</evidence>